<dbReference type="Proteomes" id="UP000235081">
    <property type="component" value="Unassembled WGS sequence"/>
</dbReference>
<evidence type="ECO:0000256" key="1">
    <source>
        <dbReference type="SAM" id="Phobius"/>
    </source>
</evidence>
<evidence type="ECO:0000313" key="4">
    <source>
        <dbReference type="Proteomes" id="UP000235081"/>
    </source>
</evidence>
<dbReference type="GO" id="GO:0016740">
    <property type="term" value="F:transferase activity"/>
    <property type="evidence" value="ECO:0007669"/>
    <property type="project" value="UniProtKB-KW"/>
</dbReference>
<organism evidence="3 4">
    <name type="scientific">Fischerella thermalis CCMEE 5318</name>
    <dbReference type="NCBI Taxonomy" id="2019666"/>
    <lineage>
        <taxon>Bacteria</taxon>
        <taxon>Bacillati</taxon>
        <taxon>Cyanobacteriota</taxon>
        <taxon>Cyanophyceae</taxon>
        <taxon>Nostocales</taxon>
        <taxon>Hapalosiphonaceae</taxon>
        <taxon>Fischerella</taxon>
    </lineage>
</organism>
<dbReference type="InterPro" id="IPR001173">
    <property type="entry name" value="Glyco_trans_2-like"/>
</dbReference>
<sequence length="331" mass="37731">MEQTKAFQPKERLPSFSIVLETENLANADINKLSESLNSLVNQDLSPTQANEVLLIDSGDVPPQKLGQLRQKYPWIKVYQAPSRTGYYQAKMLGANLVTGEIVVYCDSDCIYETNWLRNLLIPFTQSDEIQIVAGETTTQARGIYGTAMALTYIFPQYSQQKTLQPTSQYFLNNVAFRREFLLQYPIPTELVLYRGNCAIHAHTLSSLGYTIWRQPQARATHAPPSGLSHFFWRFLLIGHDYYWQNRLLAKSQQKYSDPTAGLQGKLQILSERLSKMFTNQPIHIIYLPLAIPIVITSVVLVLIGYVITLFHPDYLLKTYNQILGEFEVAS</sequence>
<proteinExistence type="predicted"/>
<gene>
    <name evidence="3" type="ORF">CEN46_19800</name>
</gene>
<dbReference type="SUPFAM" id="SSF53448">
    <property type="entry name" value="Nucleotide-diphospho-sugar transferases"/>
    <property type="match status" value="1"/>
</dbReference>
<name>A0A2N6L9D8_9CYAN</name>
<keyword evidence="1" id="KW-1133">Transmembrane helix</keyword>
<dbReference type="InterPro" id="IPR050256">
    <property type="entry name" value="Glycosyltransferase_2"/>
</dbReference>
<evidence type="ECO:0000259" key="2">
    <source>
        <dbReference type="Pfam" id="PF00535"/>
    </source>
</evidence>
<feature type="transmembrane region" description="Helical" evidence="1">
    <location>
        <begin position="285"/>
        <end position="308"/>
    </location>
</feature>
<dbReference type="PANTHER" id="PTHR48090">
    <property type="entry name" value="UNDECAPRENYL-PHOSPHATE 4-DEOXY-4-FORMAMIDO-L-ARABINOSE TRANSFERASE-RELATED"/>
    <property type="match status" value="1"/>
</dbReference>
<dbReference type="RefSeq" id="WP_102182868.1">
    <property type="nucleotide sequence ID" value="NZ_NMQE01000650.1"/>
</dbReference>
<keyword evidence="1" id="KW-0472">Membrane</keyword>
<dbReference type="Gene3D" id="3.90.550.10">
    <property type="entry name" value="Spore Coat Polysaccharide Biosynthesis Protein SpsA, Chain A"/>
    <property type="match status" value="1"/>
</dbReference>
<feature type="domain" description="Glycosyltransferase 2-like" evidence="2">
    <location>
        <begin position="31"/>
        <end position="179"/>
    </location>
</feature>
<reference evidence="3 4" key="1">
    <citation type="submission" date="2017-07" db="EMBL/GenBank/DDBJ databases">
        <title>Genomes of Fischerella (Mastigocladus) sp. strains.</title>
        <authorList>
            <person name="Miller S.R."/>
        </authorList>
    </citation>
    <scope>NUCLEOTIDE SEQUENCE [LARGE SCALE GENOMIC DNA]</scope>
    <source>
        <strain evidence="3 4">CCMEE 5318</strain>
    </source>
</reference>
<dbReference type="AlphaFoldDB" id="A0A2N6L9D8"/>
<comment type="caution">
    <text evidence="3">The sequence shown here is derived from an EMBL/GenBank/DDBJ whole genome shotgun (WGS) entry which is preliminary data.</text>
</comment>
<dbReference type="PANTHER" id="PTHR48090:SF7">
    <property type="entry name" value="RFBJ PROTEIN"/>
    <property type="match status" value="1"/>
</dbReference>
<dbReference type="EMBL" id="NMQE01000650">
    <property type="protein sequence ID" value="PMB18933.1"/>
    <property type="molecule type" value="Genomic_DNA"/>
</dbReference>
<protein>
    <submittedName>
        <fullName evidence="3">Glycosyl transferase family 2</fullName>
    </submittedName>
</protein>
<dbReference type="InterPro" id="IPR029044">
    <property type="entry name" value="Nucleotide-diphossugar_trans"/>
</dbReference>
<dbReference type="CDD" id="cd00761">
    <property type="entry name" value="Glyco_tranf_GTA_type"/>
    <property type="match status" value="1"/>
</dbReference>
<dbReference type="Pfam" id="PF00535">
    <property type="entry name" value="Glycos_transf_2"/>
    <property type="match status" value="1"/>
</dbReference>
<evidence type="ECO:0000313" key="3">
    <source>
        <dbReference type="EMBL" id="PMB18933.1"/>
    </source>
</evidence>
<accession>A0A2N6L9D8</accession>
<keyword evidence="3" id="KW-0808">Transferase</keyword>
<keyword evidence="1" id="KW-0812">Transmembrane</keyword>